<keyword evidence="2" id="KW-1185">Reference proteome</keyword>
<dbReference type="PANTHER" id="PTHR12064:SF72">
    <property type="entry name" value="CBS DOMAIN PROTEIN"/>
    <property type="match status" value="1"/>
</dbReference>
<protein>
    <recommendedName>
        <fullName evidence="3">CBS domain-containing protein</fullName>
    </recommendedName>
</protein>
<dbReference type="Proteomes" id="UP000238479">
    <property type="component" value="Chromosome 3"/>
</dbReference>
<evidence type="ECO:0000313" key="2">
    <source>
        <dbReference type="Proteomes" id="UP000238479"/>
    </source>
</evidence>
<reference evidence="1 2" key="1">
    <citation type="journal article" date="2018" name="Nat. Genet.">
        <title>The Rosa genome provides new insights in the design of modern roses.</title>
        <authorList>
            <person name="Bendahmane M."/>
        </authorList>
    </citation>
    <scope>NUCLEOTIDE SEQUENCE [LARGE SCALE GENOMIC DNA]</scope>
    <source>
        <strain evidence="2">cv. Old Blush</strain>
    </source>
</reference>
<evidence type="ECO:0008006" key="3">
    <source>
        <dbReference type="Google" id="ProtNLM"/>
    </source>
</evidence>
<gene>
    <name evidence="1" type="ORF">RchiOBHm_Chr3g0490651</name>
</gene>
<dbReference type="GO" id="GO:0005737">
    <property type="term" value="C:cytoplasm"/>
    <property type="evidence" value="ECO:0007669"/>
    <property type="project" value="TreeGrafter"/>
</dbReference>
<dbReference type="GO" id="GO:0030026">
    <property type="term" value="P:intracellular manganese ion homeostasis"/>
    <property type="evidence" value="ECO:0007669"/>
    <property type="project" value="TreeGrafter"/>
</dbReference>
<proteinExistence type="predicted"/>
<dbReference type="Gene3D" id="3.10.580.10">
    <property type="entry name" value="CBS-domain"/>
    <property type="match status" value="1"/>
</dbReference>
<sequence length="120" mass="13070">MDLLLSCLLGEGHYALLRRAELKTLADLHANEAGKGGELPHHVTTTIGGALDLTQKTAEDVSNPMNTLGPIMSRGHSRIPIYSGNLNNMIGLILAKNLIFCHPEEETPVKYMTIRRIPSA</sequence>
<organism evidence="1 2">
    <name type="scientific">Rosa chinensis</name>
    <name type="common">China rose</name>
    <dbReference type="NCBI Taxonomy" id="74649"/>
    <lineage>
        <taxon>Eukaryota</taxon>
        <taxon>Viridiplantae</taxon>
        <taxon>Streptophyta</taxon>
        <taxon>Embryophyta</taxon>
        <taxon>Tracheophyta</taxon>
        <taxon>Spermatophyta</taxon>
        <taxon>Magnoliopsida</taxon>
        <taxon>eudicotyledons</taxon>
        <taxon>Gunneridae</taxon>
        <taxon>Pentapetalae</taxon>
        <taxon>rosids</taxon>
        <taxon>fabids</taxon>
        <taxon>Rosales</taxon>
        <taxon>Rosaceae</taxon>
        <taxon>Rosoideae</taxon>
        <taxon>Rosoideae incertae sedis</taxon>
        <taxon>Rosa</taxon>
    </lineage>
</organism>
<dbReference type="AlphaFoldDB" id="A0A2P6RG27"/>
<name>A0A2P6RG27_ROSCH</name>
<dbReference type="STRING" id="74649.A0A2P6RG27"/>
<comment type="caution">
    <text evidence="1">The sequence shown here is derived from an EMBL/GenBank/DDBJ whole genome shotgun (WGS) entry which is preliminary data.</text>
</comment>
<accession>A0A2P6RG27</accession>
<dbReference type="InterPro" id="IPR046342">
    <property type="entry name" value="CBS_dom_sf"/>
</dbReference>
<evidence type="ECO:0000313" key="1">
    <source>
        <dbReference type="EMBL" id="PRQ45375.1"/>
    </source>
</evidence>
<dbReference type="EMBL" id="PDCK01000041">
    <property type="protein sequence ID" value="PRQ45375.1"/>
    <property type="molecule type" value="Genomic_DNA"/>
</dbReference>
<dbReference type="GO" id="GO:0010960">
    <property type="term" value="P:magnesium ion homeostasis"/>
    <property type="evidence" value="ECO:0007669"/>
    <property type="project" value="InterPro"/>
</dbReference>
<dbReference type="PANTHER" id="PTHR12064">
    <property type="entry name" value="METAL TRANSPORTER CNNM"/>
    <property type="match status" value="1"/>
</dbReference>
<dbReference type="Gramene" id="PRQ45375">
    <property type="protein sequence ID" value="PRQ45375"/>
    <property type="gene ID" value="RchiOBHm_Chr3g0490651"/>
</dbReference>
<dbReference type="InterPro" id="IPR045095">
    <property type="entry name" value="ACDP"/>
</dbReference>